<protein>
    <submittedName>
        <fullName evidence="1">Uncharacterized protein</fullName>
    </submittedName>
</protein>
<evidence type="ECO:0000313" key="2">
    <source>
        <dbReference type="Proteomes" id="UP000663848"/>
    </source>
</evidence>
<sequence length="53" mass="6074">MEMDSGLISCGDGAYCKRRNCFNHRARNPTTTVPFDYCSLKCLRLDRTEQLEG</sequence>
<dbReference type="Proteomes" id="UP000663848">
    <property type="component" value="Unassembled WGS sequence"/>
</dbReference>
<dbReference type="AlphaFoldDB" id="A0A822CII0"/>
<organism evidence="1 2">
    <name type="scientific">Rotaria socialis</name>
    <dbReference type="NCBI Taxonomy" id="392032"/>
    <lineage>
        <taxon>Eukaryota</taxon>
        <taxon>Metazoa</taxon>
        <taxon>Spiralia</taxon>
        <taxon>Gnathifera</taxon>
        <taxon>Rotifera</taxon>
        <taxon>Eurotatoria</taxon>
        <taxon>Bdelloidea</taxon>
        <taxon>Philodinida</taxon>
        <taxon>Philodinidae</taxon>
        <taxon>Rotaria</taxon>
    </lineage>
</organism>
<name>A0A822CII0_9BILA</name>
<feature type="non-terminal residue" evidence="1">
    <location>
        <position position="1"/>
    </location>
</feature>
<dbReference type="EMBL" id="CAJOBR010048262">
    <property type="protein sequence ID" value="CAF5044436.1"/>
    <property type="molecule type" value="Genomic_DNA"/>
</dbReference>
<comment type="caution">
    <text evidence="1">The sequence shown here is derived from an EMBL/GenBank/DDBJ whole genome shotgun (WGS) entry which is preliminary data.</text>
</comment>
<reference evidence="1" key="1">
    <citation type="submission" date="2021-02" db="EMBL/GenBank/DDBJ databases">
        <authorList>
            <person name="Nowell W R."/>
        </authorList>
    </citation>
    <scope>NUCLEOTIDE SEQUENCE</scope>
</reference>
<evidence type="ECO:0000313" key="1">
    <source>
        <dbReference type="EMBL" id="CAF5044436.1"/>
    </source>
</evidence>
<gene>
    <name evidence="1" type="ORF">QYT958_LOCUS41630</name>
</gene>
<proteinExistence type="predicted"/>
<accession>A0A822CII0</accession>